<feature type="domain" description="DUF1254" evidence="3">
    <location>
        <begin position="48"/>
        <end position="101"/>
    </location>
</feature>
<dbReference type="PANTHER" id="PTHR36509">
    <property type="entry name" value="BLL3101 PROTEIN"/>
    <property type="match status" value="1"/>
</dbReference>
<dbReference type="AlphaFoldDB" id="A0A4U1B2T4"/>
<name>A0A4U1B2T4_9GAMM</name>
<dbReference type="InterPro" id="IPR010679">
    <property type="entry name" value="DUF1254"/>
</dbReference>
<gene>
    <name evidence="4" type="ORF">E8M12_15095</name>
</gene>
<dbReference type="Gene3D" id="2.60.120.600">
    <property type="entry name" value="Domain of unknown function DUF1214, C-terminal domain"/>
    <property type="match status" value="1"/>
</dbReference>
<accession>A0A4U1B2T4</accession>
<evidence type="ECO:0000259" key="3">
    <source>
        <dbReference type="Pfam" id="PF06863"/>
    </source>
</evidence>
<dbReference type="RefSeq" id="WP_136737097.1">
    <property type="nucleotide sequence ID" value="NZ_SWDB01000038.1"/>
</dbReference>
<keyword evidence="5" id="KW-1185">Reference proteome</keyword>
<feature type="chain" id="PRO_5020358943" evidence="1">
    <location>
        <begin position="19"/>
        <end position="332"/>
    </location>
</feature>
<dbReference type="InterPro" id="IPR037049">
    <property type="entry name" value="DUF1214_C_sf"/>
</dbReference>
<protein>
    <submittedName>
        <fullName evidence="4">DUF1214 domain-containing protein</fullName>
    </submittedName>
</protein>
<dbReference type="InterPro" id="IPR010621">
    <property type="entry name" value="DUF1214"/>
</dbReference>
<dbReference type="PANTHER" id="PTHR36509:SF2">
    <property type="entry name" value="BLL3101 PROTEIN"/>
    <property type="match status" value="1"/>
</dbReference>
<feature type="domain" description="DUF1214" evidence="2">
    <location>
        <begin position="232"/>
        <end position="316"/>
    </location>
</feature>
<organism evidence="4 5">
    <name type="scientific">Thalassotalea mangrovi</name>
    <dbReference type="NCBI Taxonomy" id="2572245"/>
    <lineage>
        <taxon>Bacteria</taxon>
        <taxon>Pseudomonadati</taxon>
        <taxon>Pseudomonadota</taxon>
        <taxon>Gammaproteobacteria</taxon>
        <taxon>Alteromonadales</taxon>
        <taxon>Colwelliaceae</taxon>
        <taxon>Thalassotalea</taxon>
    </lineage>
</organism>
<dbReference type="Pfam" id="PF06742">
    <property type="entry name" value="DUF1214"/>
    <property type="match status" value="1"/>
</dbReference>
<reference evidence="4 5" key="1">
    <citation type="submission" date="2019-04" db="EMBL/GenBank/DDBJ databases">
        <title>Thalassotalea guangxiensis sp. nov., isolated from sediment of the coastal wetland.</title>
        <authorList>
            <person name="Zheng S."/>
            <person name="Zhang D."/>
        </authorList>
    </citation>
    <scope>NUCLEOTIDE SEQUENCE [LARGE SCALE GENOMIC DNA]</scope>
    <source>
        <strain evidence="4 5">ZS-4</strain>
    </source>
</reference>
<keyword evidence="1" id="KW-0732">Signal</keyword>
<evidence type="ECO:0000256" key="1">
    <source>
        <dbReference type="SAM" id="SignalP"/>
    </source>
</evidence>
<evidence type="ECO:0000259" key="2">
    <source>
        <dbReference type="Pfam" id="PF06742"/>
    </source>
</evidence>
<dbReference type="Gene3D" id="2.60.40.1610">
    <property type="entry name" value="Domain of unknown function DUF1254"/>
    <property type="match status" value="1"/>
</dbReference>
<feature type="signal peptide" evidence="1">
    <location>
        <begin position="1"/>
        <end position="18"/>
    </location>
</feature>
<dbReference type="Pfam" id="PF06863">
    <property type="entry name" value="DUF1254"/>
    <property type="match status" value="1"/>
</dbReference>
<sequence length="332" mass="36581">MRRVLLTTLMLAPAMVVAKDVNVANYVRAESDHMLRSTMESFNIKVGVLQHAREATTPELQPVIRMNQDTLYSSTVIDLSEPLTVTLPEIHGRYQSMHIVNQDHFMRFETKPGTYELNQELVGTRFALVTIRTFVNPNDPEDVEKAHQAQDLIKVSGGGKGPLDIPDWNQEQLSIGRKALNDFAVLGFDSAYAFGTKEETKPVDHLIGAASGWGGLPKKAAMYSMGMVANNDGETFYSVTAKDVPVEAFWSVTVYNADGYLEANELGVNSYNNITAKADSDGAITIHFGGCGDGRINCIPITKGWNYAVRMYSPKQALLEGNWTFPTAKPAQ</sequence>
<evidence type="ECO:0000313" key="4">
    <source>
        <dbReference type="EMBL" id="TKB43469.1"/>
    </source>
</evidence>
<dbReference type="OrthoDB" id="547269at2"/>
<dbReference type="EMBL" id="SWDB01000038">
    <property type="protein sequence ID" value="TKB43469.1"/>
    <property type="molecule type" value="Genomic_DNA"/>
</dbReference>
<proteinExistence type="predicted"/>
<comment type="caution">
    <text evidence="4">The sequence shown here is derived from an EMBL/GenBank/DDBJ whole genome shotgun (WGS) entry which is preliminary data.</text>
</comment>
<evidence type="ECO:0000313" key="5">
    <source>
        <dbReference type="Proteomes" id="UP000307999"/>
    </source>
</evidence>
<dbReference type="Proteomes" id="UP000307999">
    <property type="component" value="Unassembled WGS sequence"/>
</dbReference>
<dbReference type="SUPFAM" id="SSF160935">
    <property type="entry name" value="VPA0735-like"/>
    <property type="match status" value="1"/>
</dbReference>
<dbReference type="InterPro" id="IPR037050">
    <property type="entry name" value="DUF1254_sf"/>
</dbReference>